<dbReference type="STRING" id="29172.A0A0D8XUC4"/>
<dbReference type="OrthoDB" id="69656at2759"/>
<feature type="domain" description="DnaJ homologue subfamily C GRV2/DNAJC13 N-terminal" evidence="2">
    <location>
        <begin position="173"/>
        <end position="636"/>
    </location>
</feature>
<keyword evidence="4" id="KW-1185">Reference proteome</keyword>
<keyword evidence="1" id="KW-0812">Transmembrane</keyword>
<feature type="domain" description="DnaJ homologue subfamily C GRV2/DNAJC13 N-terminal" evidence="2">
    <location>
        <begin position="2"/>
        <end position="121"/>
    </location>
</feature>
<keyword evidence="1" id="KW-0472">Membrane</keyword>
<keyword evidence="1" id="KW-1133">Transmembrane helix</keyword>
<dbReference type="GO" id="GO:2000641">
    <property type="term" value="P:regulation of early endosome to late endosome transport"/>
    <property type="evidence" value="ECO:0007669"/>
    <property type="project" value="InterPro"/>
</dbReference>
<dbReference type="InterPro" id="IPR045802">
    <property type="entry name" value="GRV2/DNAJC13_N"/>
</dbReference>
<reference evidence="4" key="2">
    <citation type="journal article" date="2016" name="Sci. Rep.">
        <title>Dictyocaulus viviparus genome, variome and transcriptome elucidate lungworm biology and support future intervention.</title>
        <authorList>
            <person name="McNulty S.N."/>
            <person name="Strube C."/>
            <person name="Rosa B.A."/>
            <person name="Martin J.C."/>
            <person name="Tyagi R."/>
            <person name="Choi Y.J."/>
            <person name="Wang Q."/>
            <person name="Hallsworth Pepin K."/>
            <person name="Zhang X."/>
            <person name="Ozersky P."/>
            <person name="Wilson R.K."/>
            <person name="Sternberg P.W."/>
            <person name="Gasser R.B."/>
            <person name="Mitreva M."/>
        </authorList>
    </citation>
    <scope>NUCLEOTIDE SEQUENCE [LARGE SCALE GENOMIC DNA]</scope>
    <source>
        <strain evidence="4">HannoverDv2000</strain>
    </source>
</reference>
<proteinExistence type="predicted"/>
<evidence type="ECO:0000313" key="4">
    <source>
        <dbReference type="Proteomes" id="UP000053766"/>
    </source>
</evidence>
<gene>
    <name evidence="3" type="ORF">DICVIV_06497</name>
</gene>
<organism evidence="3 4">
    <name type="scientific">Dictyocaulus viviparus</name>
    <name type="common">Bovine lungworm</name>
    <dbReference type="NCBI Taxonomy" id="29172"/>
    <lineage>
        <taxon>Eukaryota</taxon>
        <taxon>Metazoa</taxon>
        <taxon>Ecdysozoa</taxon>
        <taxon>Nematoda</taxon>
        <taxon>Chromadorea</taxon>
        <taxon>Rhabditida</taxon>
        <taxon>Rhabditina</taxon>
        <taxon>Rhabditomorpha</taxon>
        <taxon>Strongyloidea</taxon>
        <taxon>Metastrongylidae</taxon>
        <taxon>Dictyocaulus</taxon>
    </lineage>
</organism>
<evidence type="ECO:0000313" key="3">
    <source>
        <dbReference type="EMBL" id="KJH47422.1"/>
    </source>
</evidence>
<dbReference type="Pfam" id="PF19432">
    <property type="entry name" value="RME-8_N"/>
    <property type="match status" value="2"/>
</dbReference>
<dbReference type="EMBL" id="KN716308">
    <property type="protein sequence ID" value="KJH47422.1"/>
    <property type="molecule type" value="Genomic_DNA"/>
</dbReference>
<evidence type="ECO:0000259" key="2">
    <source>
        <dbReference type="Pfam" id="PF19432"/>
    </source>
</evidence>
<dbReference type="AlphaFoldDB" id="A0A0D8XUC4"/>
<name>A0A0D8XUC4_DICVI</name>
<dbReference type="Proteomes" id="UP000053766">
    <property type="component" value="Unassembled WGS sequence"/>
</dbReference>
<dbReference type="GO" id="GO:0010008">
    <property type="term" value="C:endosome membrane"/>
    <property type="evidence" value="ECO:0007669"/>
    <property type="project" value="TreeGrafter"/>
</dbReference>
<protein>
    <recommendedName>
        <fullName evidence="2">DnaJ homologue subfamily C GRV2/DNAJC13 N-terminal domain-containing protein</fullName>
    </recommendedName>
</protein>
<dbReference type="InterPro" id="IPR044978">
    <property type="entry name" value="GRV2/DNAJC13"/>
</dbReference>
<dbReference type="GO" id="GO:0007032">
    <property type="term" value="P:endosome organization"/>
    <property type="evidence" value="ECO:0007669"/>
    <property type="project" value="InterPro"/>
</dbReference>
<reference evidence="3 4" key="1">
    <citation type="submission" date="2013-11" db="EMBL/GenBank/DDBJ databases">
        <title>Draft genome of the bovine lungworm Dictyocaulus viviparus.</title>
        <authorList>
            <person name="Mitreva M."/>
        </authorList>
    </citation>
    <scope>NUCLEOTIDE SEQUENCE [LARGE SCALE GENOMIC DNA]</scope>
    <source>
        <strain evidence="3 4">HannoverDv2000</strain>
    </source>
</reference>
<evidence type="ECO:0000256" key="1">
    <source>
        <dbReference type="SAM" id="Phobius"/>
    </source>
</evidence>
<dbReference type="PANTHER" id="PTHR36983">
    <property type="entry name" value="DNAJ HOMOLOG SUBFAMILY C MEMBER 13"/>
    <property type="match status" value="1"/>
</dbReference>
<dbReference type="PANTHER" id="PTHR36983:SF2">
    <property type="entry name" value="DNAJ HOMOLOG SUBFAMILY C MEMBER 13"/>
    <property type="match status" value="1"/>
</dbReference>
<sequence>MKEVRQSAADNVGVIVPISKEAATTDEFANTRLGLCSEDEKITSYAEFKVHKFGKRHEQSVRRLLCLTEACLVERDLTTYTVICATPLEQVVCLVRLEKDPQQFIVEYTSGESRIYSAAERYGFDFGVINRWDSCCWQSYGEFYVSISFSSCFSDSYNVLYTSHADHYTFFHQQVFVTSHRFDQALRLLPHGQLLDEDSESQCMRHIIAPPPGLKRSDLIRRFNANIPYTGLSYSISHEGFFTENKGKVIVGALEAVLGECYEKDEANYIYKCEAQLQCLRRLFASKSGFQAFTEIAGVREKLGTLVIRVLAYKNEAIDYATVEALCALMHPMHNNYELRTEQLNKQSLLSSVKFVEHLLDLIVHHVERGTGWLVIAAMLDFLTYAICAPYSETTGGEQFDQILRLVASRGQSFYRLFQCPSMTIVKGAGMVMRAIIEESDIETSKAMQMLALTEGAFLTHLRLALLTSGKDLEVLTNKQLSGHLIGLWLADNRPANDLLSRCLTKIAFQPRGLLDFLDSNAVVPVKDVNLLIPRNNLEAATNEQRQSAVKEKFENFRVMAEASFDRFIQHWNLEQKLNFIPRRQDDKQRQIPVTLRKRRQRVKNSLNWKLFAYQFGRDHSQADLLWNEKTREEFSYVMGFLVILTFFAFLFVLVWCGF</sequence>
<dbReference type="GO" id="GO:0006898">
    <property type="term" value="P:receptor-mediated endocytosis"/>
    <property type="evidence" value="ECO:0007669"/>
    <property type="project" value="TreeGrafter"/>
</dbReference>
<feature type="transmembrane region" description="Helical" evidence="1">
    <location>
        <begin position="635"/>
        <end position="657"/>
    </location>
</feature>
<accession>A0A0D8XUC4</accession>